<accession>A0A7S3YX10</accession>
<dbReference type="EMBL" id="HBIV01022653">
    <property type="protein sequence ID" value="CAE0664691.1"/>
    <property type="molecule type" value="Transcribed_RNA"/>
</dbReference>
<evidence type="ECO:0000313" key="1">
    <source>
        <dbReference type="EMBL" id="CAE0664691.1"/>
    </source>
</evidence>
<proteinExistence type="predicted"/>
<sequence>MHFFCSNFACAWGQGIPLPHFKQKKTKKKEKRKKQKKNVIRPMILGGASELNRLNPFKPTYFYAYEGIIFEVLPVTIPTPPWNRINESMNPSLLPTNLIHTPHFFCKAAMWRHAIASNGMLFSPQNDYIASIILFST</sequence>
<reference evidence="1" key="1">
    <citation type="submission" date="2021-01" db="EMBL/GenBank/DDBJ databases">
        <authorList>
            <person name="Corre E."/>
            <person name="Pelletier E."/>
            <person name="Niang G."/>
            <person name="Scheremetjew M."/>
            <person name="Finn R."/>
            <person name="Kale V."/>
            <person name="Holt S."/>
            <person name="Cochrane G."/>
            <person name="Meng A."/>
            <person name="Brown T."/>
            <person name="Cohen L."/>
        </authorList>
    </citation>
    <scope>NUCLEOTIDE SEQUENCE</scope>
    <source>
        <strain evidence="1">CCCM811</strain>
    </source>
</reference>
<organism evidence="1">
    <name type="scientific">Lotharella globosa</name>
    <dbReference type="NCBI Taxonomy" id="91324"/>
    <lineage>
        <taxon>Eukaryota</taxon>
        <taxon>Sar</taxon>
        <taxon>Rhizaria</taxon>
        <taxon>Cercozoa</taxon>
        <taxon>Chlorarachniophyceae</taxon>
        <taxon>Lotharella</taxon>
    </lineage>
</organism>
<name>A0A7S3YX10_9EUKA</name>
<protein>
    <submittedName>
        <fullName evidence="1">Uncharacterized protein</fullName>
    </submittedName>
</protein>
<dbReference type="AlphaFoldDB" id="A0A7S3YX10"/>
<gene>
    <name evidence="1" type="ORF">LGLO00237_LOCUS16296</name>
</gene>